<keyword evidence="3" id="KW-1185">Reference proteome</keyword>
<organism evidence="2 3">
    <name type="scientific">Bullifex porci</name>
    <dbReference type="NCBI Taxonomy" id="2606638"/>
    <lineage>
        <taxon>Bacteria</taxon>
        <taxon>Pseudomonadati</taxon>
        <taxon>Spirochaetota</taxon>
        <taxon>Spirochaetia</taxon>
        <taxon>Spirochaetales</taxon>
        <taxon>Spirochaetaceae</taxon>
        <taxon>Bullifex</taxon>
    </lineage>
</organism>
<keyword evidence="1" id="KW-0732">Signal</keyword>
<proteinExistence type="predicted"/>
<evidence type="ECO:0000256" key="1">
    <source>
        <dbReference type="SAM" id="SignalP"/>
    </source>
</evidence>
<reference evidence="2 3" key="1">
    <citation type="submission" date="2019-08" db="EMBL/GenBank/DDBJ databases">
        <title>In-depth cultivation of the pig gut microbiome towards novel bacterial diversity and tailored functional studies.</title>
        <authorList>
            <person name="Wylensek D."/>
            <person name="Hitch T.C.A."/>
            <person name="Clavel T."/>
        </authorList>
    </citation>
    <scope>NUCLEOTIDE SEQUENCE [LARGE SCALE GENOMIC DNA]</scope>
    <source>
        <strain evidence="2 3">NM-380-WT-3C1</strain>
    </source>
</reference>
<dbReference type="EMBL" id="VUNN01000027">
    <property type="protein sequence ID" value="MSU07140.1"/>
    <property type="molecule type" value="Genomic_DNA"/>
</dbReference>
<dbReference type="Proteomes" id="UP000460549">
    <property type="component" value="Unassembled WGS sequence"/>
</dbReference>
<feature type="signal peptide" evidence="1">
    <location>
        <begin position="1"/>
        <end position="20"/>
    </location>
</feature>
<evidence type="ECO:0000313" key="2">
    <source>
        <dbReference type="EMBL" id="MSU07140.1"/>
    </source>
</evidence>
<feature type="chain" id="PRO_5031156037" evidence="1">
    <location>
        <begin position="21"/>
        <end position="383"/>
    </location>
</feature>
<protein>
    <submittedName>
        <fullName evidence="2">Uncharacterized protein</fullName>
    </submittedName>
</protein>
<sequence>MKKILTFVMVSALCVTMLTAASSAEKLYNDFKTAVDNGDTTTAMKKYSELESRVDKERSSAISSIEKAVSKNNSELYYSSLTDLRNLNSYKITKDLNDKFLAAAINSDDSTATKWLYDNSQYYEPKLTFSFSNSSRGIVREYSSAISTKPGTEITLPTSSDLGINTLLNGQLAGWGITKDKVTYKPGETIAMPNTDQTLYAIFTNGVTFKDDVSGLDTFITAESGDEITVPALENDGMIFEGWYDSNSGLYISPTEDSWTVKGSGASFSALWKALDIQTLSTGAYSTTALPTQTQIPLTVTIKNSGSENISGVKYELYTDDPNITLIDNTAYSRVVRSGASVEFGGIKLVAAAGAAGKTIPINVRITDDSNTVFSTTFNVTFK</sequence>
<comment type="caution">
    <text evidence="2">The sequence shown here is derived from an EMBL/GenBank/DDBJ whole genome shotgun (WGS) entry which is preliminary data.</text>
</comment>
<dbReference type="RefSeq" id="WP_154426627.1">
    <property type="nucleotide sequence ID" value="NZ_VUNN01000027.1"/>
</dbReference>
<accession>A0A7X2PDW2</accession>
<dbReference type="AlphaFoldDB" id="A0A7X2PDW2"/>
<name>A0A7X2PDW2_9SPIO</name>
<gene>
    <name evidence="2" type="ORF">FYJ80_10240</name>
</gene>
<evidence type="ECO:0000313" key="3">
    <source>
        <dbReference type="Proteomes" id="UP000460549"/>
    </source>
</evidence>